<protein>
    <recommendedName>
        <fullName evidence="3">Response regulatory domain-containing protein</fullName>
    </recommendedName>
</protein>
<reference evidence="4" key="2">
    <citation type="submission" date="2020-09" db="EMBL/GenBank/DDBJ databases">
        <authorList>
            <person name="Sun Q."/>
            <person name="Ohkuma M."/>
        </authorList>
    </citation>
    <scope>NUCLEOTIDE SEQUENCE</scope>
    <source>
        <strain evidence="4">JCM 14371</strain>
    </source>
</reference>
<dbReference type="SMART" id="SM00448">
    <property type="entry name" value="REC"/>
    <property type="match status" value="1"/>
</dbReference>
<organism evidence="4 5">
    <name type="scientific">Deinococcus aquiradiocola</name>
    <dbReference type="NCBI Taxonomy" id="393059"/>
    <lineage>
        <taxon>Bacteria</taxon>
        <taxon>Thermotogati</taxon>
        <taxon>Deinococcota</taxon>
        <taxon>Deinococci</taxon>
        <taxon>Deinococcales</taxon>
        <taxon>Deinococcaceae</taxon>
        <taxon>Deinococcus</taxon>
    </lineage>
</organism>
<evidence type="ECO:0000313" key="5">
    <source>
        <dbReference type="Proteomes" id="UP000635726"/>
    </source>
</evidence>
<dbReference type="SUPFAM" id="SSF52172">
    <property type="entry name" value="CheY-like"/>
    <property type="match status" value="1"/>
</dbReference>
<keyword evidence="5" id="KW-1185">Reference proteome</keyword>
<proteinExistence type="predicted"/>
<feature type="domain" description="Response regulatory" evidence="3">
    <location>
        <begin position="1"/>
        <end position="114"/>
    </location>
</feature>
<dbReference type="EMBL" id="BMOE01000003">
    <property type="protein sequence ID" value="GGJ70285.1"/>
    <property type="molecule type" value="Genomic_DNA"/>
</dbReference>
<accession>A0A917PC87</accession>
<dbReference type="InterPro" id="IPR001789">
    <property type="entry name" value="Sig_transdc_resp-reg_receiver"/>
</dbReference>
<dbReference type="GO" id="GO:0000160">
    <property type="term" value="P:phosphorelay signal transduction system"/>
    <property type="evidence" value="ECO:0007669"/>
    <property type="project" value="InterPro"/>
</dbReference>
<evidence type="ECO:0000256" key="2">
    <source>
        <dbReference type="PROSITE-ProRule" id="PRU00169"/>
    </source>
</evidence>
<dbReference type="InterPro" id="IPR050595">
    <property type="entry name" value="Bact_response_regulator"/>
</dbReference>
<dbReference type="Proteomes" id="UP000635726">
    <property type="component" value="Unassembled WGS sequence"/>
</dbReference>
<dbReference type="PANTHER" id="PTHR44591:SF3">
    <property type="entry name" value="RESPONSE REGULATORY DOMAIN-CONTAINING PROTEIN"/>
    <property type="match status" value="1"/>
</dbReference>
<name>A0A917PC87_9DEIO</name>
<dbReference type="PANTHER" id="PTHR44591">
    <property type="entry name" value="STRESS RESPONSE REGULATOR PROTEIN 1"/>
    <property type="match status" value="1"/>
</dbReference>
<evidence type="ECO:0000259" key="3">
    <source>
        <dbReference type="PROSITE" id="PS50110"/>
    </source>
</evidence>
<gene>
    <name evidence="4" type="ORF">GCM10008939_13340</name>
</gene>
<dbReference type="Pfam" id="PF00072">
    <property type="entry name" value="Response_reg"/>
    <property type="match status" value="1"/>
</dbReference>
<reference evidence="4" key="1">
    <citation type="journal article" date="2014" name="Int. J. Syst. Evol. Microbiol.">
        <title>Complete genome sequence of Corynebacterium casei LMG S-19264T (=DSM 44701T), isolated from a smear-ripened cheese.</title>
        <authorList>
            <consortium name="US DOE Joint Genome Institute (JGI-PGF)"/>
            <person name="Walter F."/>
            <person name="Albersmeier A."/>
            <person name="Kalinowski J."/>
            <person name="Ruckert C."/>
        </authorList>
    </citation>
    <scope>NUCLEOTIDE SEQUENCE</scope>
    <source>
        <strain evidence="4">JCM 14371</strain>
    </source>
</reference>
<dbReference type="AlphaFoldDB" id="A0A917PC87"/>
<dbReference type="Gene3D" id="3.40.50.2300">
    <property type="match status" value="1"/>
</dbReference>
<sequence length="126" mass="13233">MLVVDDNRALQQLAAYVLKSAGLRVVTAGHGLEALEVLAAEPETRLVITDLEMPHLDGFGLLHRIREQSGPPTLIVTARGRPEDVQEAARLGAAGVVKKPFSRGQLLAAAGPFLPDLPLAPGADSA</sequence>
<evidence type="ECO:0000313" key="4">
    <source>
        <dbReference type="EMBL" id="GGJ70285.1"/>
    </source>
</evidence>
<dbReference type="PROSITE" id="PS50110">
    <property type="entry name" value="RESPONSE_REGULATORY"/>
    <property type="match status" value="1"/>
</dbReference>
<dbReference type="InterPro" id="IPR011006">
    <property type="entry name" value="CheY-like_superfamily"/>
</dbReference>
<comment type="caution">
    <text evidence="4">The sequence shown here is derived from an EMBL/GenBank/DDBJ whole genome shotgun (WGS) entry which is preliminary data.</text>
</comment>
<keyword evidence="1 2" id="KW-0597">Phosphoprotein</keyword>
<dbReference type="CDD" id="cd17546">
    <property type="entry name" value="REC_hyHK_CKI1_RcsC-like"/>
    <property type="match status" value="1"/>
</dbReference>
<feature type="modified residue" description="4-aspartylphosphate" evidence="2">
    <location>
        <position position="50"/>
    </location>
</feature>
<evidence type="ECO:0000256" key="1">
    <source>
        <dbReference type="ARBA" id="ARBA00022553"/>
    </source>
</evidence>